<keyword evidence="4 7" id="KW-0663">Pyridoxal phosphate</keyword>
<dbReference type="GO" id="GO:0019752">
    <property type="term" value="P:carboxylic acid metabolic process"/>
    <property type="evidence" value="ECO:0007669"/>
    <property type="project" value="InterPro"/>
</dbReference>
<evidence type="ECO:0000256" key="1">
    <source>
        <dbReference type="ARBA" id="ARBA00001933"/>
    </source>
</evidence>
<evidence type="ECO:0000256" key="5">
    <source>
        <dbReference type="ARBA" id="ARBA00023194"/>
    </source>
</evidence>
<sequence>MEGESSAWLAGGPGGADRLARLIPVALRALASGVAERGGPIPSGGPAAVAALATLAAAGDPGAAGDDPPGPRLGGAVDAGSGEDAPPGPGSGIAGQPGADSGPAERAAGSAGHPRPVDKRGSVAGFGRENGTLVPGGARGRQSGRDATDRADPAVECEFAGAPVAPDGSGAAMPASGLPSPRPESSAPATGAGLPLRGVGAERALEELSTLLAAGAADPADPACAAHLHCPPLAVAVAADVVASALNPSVDSWDQAPVAGELERQFTAGIARLCYPSAERPDAVVTSGGTESNLLGLLLARERSGTAIRPVCGENSHHSVARAAWLLGLPAPVVVACADDRMLPAALADALTALDGPAVVVATAGTTNTGRIDPLPEIAEICRRAGARLHVDAAYGGLALCSPALSGRVAGLELADSVALDLHKFGWQPVAAGLFATREAADLGALTVRAEYLNADDDTEAGLPDVLGRSLRTSRRPDAFRMAVTVRALGVRGLGALVEHCCATASAVHELVTGHPALRSWGPPELSTVVFRPREADELPGPAGDELVARVRRTLLEEGTAVIGRGLLPTGPDGSPQRWLKLTLLHPHATVAEYRPILDAVAAAAANSVAVRESPVAS</sequence>
<name>A0A840IT32_9PSEU</name>
<feature type="modified residue" description="N6-(pyridoxal phosphate)lysine" evidence="7">
    <location>
        <position position="424"/>
    </location>
</feature>
<keyword evidence="3" id="KW-0210">Decarboxylase</keyword>
<comment type="cofactor">
    <cofactor evidence="1 7">
        <name>pyridoxal 5'-phosphate</name>
        <dbReference type="ChEBI" id="CHEBI:597326"/>
    </cofactor>
</comment>
<evidence type="ECO:0000313" key="9">
    <source>
        <dbReference type="EMBL" id="MBB4684699.1"/>
    </source>
</evidence>
<dbReference type="InterPro" id="IPR002129">
    <property type="entry name" value="PyrdxlP-dep_de-COase"/>
</dbReference>
<proteinExistence type="inferred from homology"/>
<dbReference type="GO" id="GO:0017000">
    <property type="term" value="P:antibiotic biosynthetic process"/>
    <property type="evidence" value="ECO:0007669"/>
    <property type="project" value="UniProtKB-KW"/>
</dbReference>
<dbReference type="InterPro" id="IPR015424">
    <property type="entry name" value="PyrdxlP-dep_Trfase"/>
</dbReference>
<dbReference type="PROSITE" id="PS00392">
    <property type="entry name" value="DDC_GAD_HDC_YDC"/>
    <property type="match status" value="1"/>
</dbReference>
<dbReference type="GO" id="GO:0005737">
    <property type="term" value="C:cytoplasm"/>
    <property type="evidence" value="ECO:0007669"/>
    <property type="project" value="TreeGrafter"/>
</dbReference>
<protein>
    <submittedName>
        <fullName evidence="9">L-2,4-diaminobutyrate decarboxylase</fullName>
        <ecNumber evidence="9">4.1.1.86</ecNumber>
    </submittedName>
</protein>
<keyword evidence="10" id="KW-1185">Reference proteome</keyword>
<dbReference type="InterPro" id="IPR015422">
    <property type="entry name" value="PyrdxlP-dep_Trfase_small"/>
</dbReference>
<dbReference type="Proteomes" id="UP000581769">
    <property type="component" value="Unassembled WGS sequence"/>
</dbReference>
<dbReference type="EMBL" id="JACHMG010000001">
    <property type="protein sequence ID" value="MBB4684699.1"/>
    <property type="molecule type" value="Genomic_DNA"/>
</dbReference>
<dbReference type="PANTHER" id="PTHR45677:SF8">
    <property type="entry name" value="CYSTEINE SULFINIC ACID DECARBOXYLASE"/>
    <property type="match status" value="1"/>
</dbReference>
<dbReference type="GO" id="GO:0004058">
    <property type="term" value="F:aromatic-L-amino-acid decarboxylase activity"/>
    <property type="evidence" value="ECO:0007669"/>
    <property type="project" value="UniProtKB-ARBA"/>
</dbReference>
<evidence type="ECO:0000256" key="3">
    <source>
        <dbReference type="ARBA" id="ARBA00022793"/>
    </source>
</evidence>
<feature type="compositionally biased region" description="Basic and acidic residues" evidence="8">
    <location>
        <begin position="143"/>
        <end position="153"/>
    </location>
</feature>
<evidence type="ECO:0000256" key="6">
    <source>
        <dbReference type="ARBA" id="ARBA00023239"/>
    </source>
</evidence>
<keyword evidence="5" id="KW-0045">Antibiotic biosynthesis</keyword>
<comment type="caution">
    <text evidence="9">The sequence shown here is derived from an EMBL/GenBank/DDBJ whole genome shotgun (WGS) entry which is preliminary data.</text>
</comment>
<dbReference type="Gene3D" id="3.40.640.10">
    <property type="entry name" value="Type I PLP-dependent aspartate aminotransferase-like (Major domain)"/>
    <property type="match status" value="1"/>
</dbReference>
<dbReference type="AlphaFoldDB" id="A0A840IT32"/>
<evidence type="ECO:0000256" key="8">
    <source>
        <dbReference type="SAM" id="MobiDB-lite"/>
    </source>
</evidence>
<dbReference type="EC" id="4.1.1.86" evidence="9"/>
<dbReference type="SUPFAM" id="SSF53383">
    <property type="entry name" value="PLP-dependent transferases"/>
    <property type="match status" value="1"/>
</dbReference>
<gene>
    <name evidence="9" type="ORF">BJY18_002184</name>
</gene>
<dbReference type="Pfam" id="PF00282">
    <property type="entry name" value="Pyridoxal_deC"/>
    <property type="match status" value="1"/>
</dbReference>
<keyword evidence="6 9" id="KW-0456">Lyase</keyword>
<accession>A0A840IT32</accession>
<dbReference type="GO" id="GO:0033983">
    <property type="term" value="F:diaminobutyrate decarboxylase activity"/>
    <property type="evidence" value="ECO:0007669"/>
    <property type="project" value="UniProtKB-EC"/>
</dbReference>
<dbReference type="InterPro" id="IPR015421">
    <property type="entry name" value="PyrdxlP-dep_Trfase_major"/>
</dbReference>
<evidence type="ECO:0000256" key="7">
    <source>
        <dbReference type="PIRSR" id="PIRSR602129-50"/>
    </source>
</evidence>
<comment type="similarity">
    <text evidence="2">Belongs to the group II decarboxylase family.</text>
</comment>
<evidence type="ECO:0000313" key="10">
    <source>
        <dbReference type="Proteomes" id="UP000581769"/>
    </source>
</evidence>
<dbReference type="GO" id="GO:0030170">
    <property type="term" value="F:pyridoxal phosphate binding"/>
    <property type="evidence" value="ECO:0007669"/>
    <property type="project" value="InterPro"/>
</dbReference>
<dbReference type="Gene3D" id="3.90.1150.10">
    <property type="entry name" value="Aspartate Aminotransferase, domain 1"/>
    <property type="match status" value="1"/>
</dbReference>
<feature type="region of interest" description="Disordered" evidence="8">
    <location>
        <begin position="59"/>
        <end position="194"/>
    </location>
</feature>
<reference evidence="9 10" key="1">
    <citation type="submission" date="2020-08" db="EMBL/GenBank/DDBJ databases">
        <title>Sequencing the genomes of 1000 actinobacteria strains.</title>
        <authorList>
            <person name="Klenk H.-P."/>
        </authorList>
    </citation>
    <scope>NUCLEOTIDE SEQUENCE [LARGE SCALE GENOMIC DNA]</scope>
    <source>
        <strain evidence="9 10">DSM 45859</strain>
    </source>
</reference>
<dbReference type="PANTHER" id="PTHR45677">
    <property type="entry name" value="GLUTAMATE DECARBOXYLASE-RELATED"/>
    <property type="match status" value="1"/>
</dbReference>
<dbReference type="InterPro" id="IPR021115">
    <property type="entry name" value="Pyridoxal-P_BS"/>
</dbReference>
<organism evidence="9 10">
    <name type="scientific">Amycolatopsis jiangsuensis</name>
    <dbReference type="NCBI Taxonomy" id="1181879"/>
    <lineage>
        <taxon>Bacteria</taxon>
        <taxon>Bacillati</taxon>
        <taxon>Actinomycetota</taxon>
        <taxon>Actinomycetes</taxon>
        <taxon>Pseudonocardiales</taxon>
        <taxon>Pseudonocardiaceae</taxon>
        <taxon>Amycolatopsis</taxon>
    </lineage>
</organism>
<evidence type="ECO:0000256" key="4">
    <source>
        <dbReference type="ARBA" id="ARBA00022898"/>
    </source>
</evidence>
<evidence type="ECO:0000256" key="2">
    <source>
        <dbReference type="ARBA" id="ARBA00009533"/>
    </source>
</evidence>